<dbReference type="Proteomes" id="UP000321926">
    <property type="component" value="Unassembled WGS sequence"/>
</dbReference>
<evidence type="ECO:0000256" key="1">
    <source>
        <dbReference type="SAM" id="SignalP"/>
    </source>
</evidence>
<dbReference type="OrthoDB" id="844739at2"/>
<reference evidence="2 3" key="1">
    <citation type="submission" date="2019-08" db="EMBL/GenBank/DDBJ databases">
        <authorList>
            <person name="Shi S."/>
        </authorList>
    </citation>
    <scope>NUCLEOTIDE SEQUENCE [LARGE SCALE GENOMIC DNA]</scope>
    <source>
        <strain evidence="2 3">GY10130</strain>
    </source>
</reference>
<name>A0A5C8KDM3_9BACT</name>
<feature type="chain" id="PRO_5023016623" evidence="1">
    <location>
        <begin position="21"/>
        <end position="508"/>
    </location>
</feature>
<organism evidence="2 3">
    <name type="scientific">Pontibacter qinzhouensis</name>
    <dbReference type="NCBI Taxonomy" id="2603253"/>
    <lineage>
        <taxon>Bacteria</taxon>
        <taxon>Pseudomonadati</taxon>
        <taxon>Bacteroidota</taxon>
        <taxon>Cytophagia</taxon>
        <taxon>Cytophagales</taxon>
        <taxon>Hymenobacteraceae</taxon>
        <taxon>Pontibacter</taxon>
    </lineage>
</organism>
<protein>
    <submittedName>
        <fullName evidence="2">Uncharacterized protein</fullName>
    </submittedName>
</protein>
<dbReference type="EMBL" id="VRTY01000001">
    <property type="protein sequence ID" value="TXK52827.1"/>
    <property type="molecule type" value="Genomic_DNA"/>
</dbReference>
<dbReference type="AlphaFoldDB" id="A0A5C8KDM3"/>
<keyword evidence="1" id="KW-0732">Signal</keyword>
<evidence type="ECO:0000313" key="2">
    <source>
        <dbReference type="EMBL" id="TXK52827.1"/>
    </source>
</evidence>
<comment type="caution">
    <text evidence="2">The sequence shown here is derived from an EMBL/GenBank/DDBJ whole genome shotgun (WGS) entry which is preliminary data.</text>
</comment>
<evidence type="ECO:0000313" key="3">
    <source>
        <dbReference type="Proteomes" id="UP000321926"/>
    </source>
</evidence>
<accession>A0A5C8KDM3</accession>
<feature type="signal peptide" evidence="1">
    <location>
        <begin position="1"/>
        <end position="20"/>
    </location>
</feature>
<dbReference type="RefSeq" id="WP_147919731.1">
    <property type="nucleotide sequence ID" value="NZ_VRTY01000001.1"/>
</dbReference>
<gene>
    <name evidence="2" type="ORF">FVR03_00180</name>
</gene>
<proteinExistence type="predicted"/>
<sequence length="508" mass="58818">MRKFLLTMLLMVTFATLASAQKEFANLDLPLRRAEDLVTLADDRGNVCIYFFQSNTLYFNLLSPTGEVLATHEIPYRYSQQPHVFGTRVTEDEFIFYSRYMNGRKEYVRPFAIHRENGGFRSIQDLEVVKGRNETFLGGFADVNHLYMLYSDTKNNLVVHRSSDYISKLEKKTFEDVMPKSRDRLDREKQLIFVHPDMDNSVYSGHHRSKIYTDDEHIYMIFDGYMIRGQGSKTTTEILTLNWNEGKSNYRTLPVLEQKGSLAFNSFLHQGKIFRVVMEKDKLNLTAYDFNTLAPLKEYNYTSEEEIAIKATPVYQKGAKGLFSADNTVIEKTSKVMKNLANGIPAITVATDADSTLQLTIGSYQMPSGGNRNQDLNRMVRTPDRYIQTSRGLMMLPGRWTPAYNIPSYYLNSPFYNNYFYDPYGRNGSMPTGPGTSTYFRAVLDSNTLNKVESKEGMVLLEDKLEKYEQELKPEPELRTVYRYGNKLHYGYYDRRSKTFKIVEFAKK</sequence>
<keyword evidence="3" id="KW-1185">Reference proteome</keyword>